<sequence length="217" mass="24198">MRASWGGDFLIFNDSRNRFLENFALRFGLEAYQNQTRLVSSFSMSYDSLTIAKNPPIPSGGVDPVTRDRIDYREFFGSVLAGLNYAIVFGNSRIDVGAEYFSSFYGDNRFDDHTRTFAAIGSNYLPLGGHIKVVSQGKIEGNRFQLGYLWNFNESSFVRLSGVVSSATHSTTHGTATLDPFLYSINFLSGNFISNVGTKTSAKDTRSQIGIEFGFRY</sequence>
<reference evidence="1" key="1">
    <citation type="journal article" date="2019" name="PLoS Negl. Trop. Dis.">
        <title>Revisiting the worldwide diversity of Leptospira species in the environment.</title>
        <authorList>
            <person name="Vincent A.T."/>
            <person name="Schiettekatte O."/>
            <person name="Bourhy P."/>
            <person name="Veyrier F.J."/>
            <person name="Picardeau M."/>
        </authorList>
    </citation>
    <scope>NUCLEOTIDE SEQUENCE [LARGE SCALE GENOMIC DNA]</scope>
    <source>
        <strain evidence="1">SCS5</strain>
    </source>
</reference>
<evidence type="ECO:0000313" key="2">
    <source>
        <dbReference type="Proteomes" id="UP000297855"/>
    </source>
</evidence>
<keyword evidence="2" id="KW-1185">Reference proteome</keyword>
<dbReference type="RefSeq" id="WP_135813095.1">
    <property type="nucleotide sequence ID" value="NZ_RQEV01000008.1"/>
</dbReference>
<gene>
    <name evidence="1" type="ORF">EHO61_07945</name>
</gene>
<comment type="caution">
    <text evidence="1">The sequence shown here is derived from an EMBL/GenBank/DDBJ whole genome shotgun (WGS) entry which is preliminary data.</text>
</comment>
<dbReference type="Proteomes" id="UP000297855">
    <property type="component" value="Unassembled WGS sequence"/>
</dbReference>
<evidence type="ECO:0000313" key="1">
    <source>
        <dbReference type="EMBL" id="TGK19393.1"/>
    </source>
</evidence>
<dbReference type="OrthoDB" id="319878at2"/>
<name>A0A4R9GQA8_9LEPT</name>
<accession>A0A4R9GQA8</accession>
<proteinExistence type="predicted"/>
<organism evidence="1 2">
    <name type="scientific">Leptospira fluminis</name>
    <dbReference type="NCBI Taxonomy" id="2484979"/>
    <lineage>
        <taxon>Bacteria</taxon>
        <taxon>Pseudomonadati</taxon>
        <taxon>Spirochaetota</taxon>
        <taxon>Spirochaetia</taxon>
        <taxon>Leptospirales</taxon>
        <taxon>Leptospiraceae</taxon>
        <taxon>Leptospira</taxon>
    </lineage>
</organism>
<protein>
    <submittedName>
        <fullName evidence="1">Uncharacterized protein</fullName>
    </submittedName>
</protein>
<dbReference type="EMBL" id="RQEV01000008">
    <property type="protein sequence ID" value="TGK19393.1"/>
    <property type="molecule type" value="Genomic_DNA"/>
</dbReference>
<dbReference type="AlphaFoldDB" id="A0A4R9GQA8"/>